<dbReference type="PANTHER" id="PTHR43649">
    <property type="entry name" value="ARABINOSE-BINDING PROTEIN-RELATED"/>
    <property type="match status" value="1"/>
</dbReference>
<comment type="similarity">
    <text evidence="2">Belongs to the bacterial solute-binding protein 1 family.</text>
</comment>
<dbReference type="SUPFAM" id="SSF53850">
    <property type="entry name" value="Periplasmic binding protein-like II"/>
    <property type="match status" value="1"/>
</dbReference>
<dbReference type="HOGENOM" id="CLU_031285_3_1_9"/>
<evidence type="ECO:0000256" key="2">
    <source>
        <dbReference type="ARBA" id="ARBA00008520"/>
    </source>
</evidence>
<comment type="subcellular location">
    <subcellularLocation>
        <location evidence="1">Cell envelope</location>
    </subcellularLocation>
</comment>
<reference evidence="6" key="1">
    <citation type="submission" date="2011-11" db="EMBL/GenBank/DDBJ databases">
        <title>Complete sequence of Desulfosporosinus orientis DSM 765.</title>
        <authorList>
            <person name="Lucas S."/>
            <person name="Han J."/>
            <person name="Lapidus A."/>
            <person name="Cheng J.-F."/>
            <person name="Goodwin L."/>
            <person name="Pitluck S."/>
            <person name="Peters L."/>
            <person name="Ovchinnikova G."/>
            <person name="Teshima H."/>
            <person name="Detter J.C."/>
            <person name="Han C."/>
            <person name="Tapia R."/>
            <person name="Land M."/>
            <person name="Hauser L."/>
            <person name="Kyrpides N."/>
            <person name="Ivanova N."/>
            <person name="Pagani I."/>
            <person name="Pester M."/>
            <person name="Spring S."/>
            <person name="Ollivier B."/>
            <person name="Rattei T."/>
            <person name="Klenk H.-P."/>
            <person name="Wagner M."/>
            <person name="Loy A."/>
            <person name="Woyke T."/>
        </authorList>
    </citation>
    <scope>NUCLEOTIDE SEQUENCE [LARGE SCALE GENOMIC DNA]</scope>
    <source>
        <strain evidence="6">ATCC 19365 / DSM 765 / NCIMB 8382 / VKM B-1628</strain>
    </source>
</reference>
<dbReference type="STRING" id="768706.Desor_4555"/>
<dbReference type="PROSITE" id="PS51257">
    <property type="entry name" value="PROKAR_LIPOPROTEIN"/>
    <property type="match status" value="1"/>
</dbReference>
<evidence type="ECO:0000313" key="5">
    <source>
        <dbReference type="EMBL" id="AET69960.1"/>
    </source>
</evidence>
<dbReference type="RefSeq" id="WP_014186767.1">
    <property type="nucleotide sequence ID" value="NC_016584.1"/>
</dbReference>
<dbReference type="PANTHER" id="PTHR43649:SF31">
    <property type="entry name" value="SN-GLYCEROL-3-PHOSPHATE-BINDING PERIPLASMIC PROTEIN UGPB"/>
    <property type="match status" value="1"/>
</dbReference>
<dbReference type="AlphaFoldDB" id="G7WBY6"/>
<dbReference type="InterPro" id="IPR006059">
    <property type="entry name" value="SBP"/>
</dbReference>
<proteinExistence type="inferred from homology"/>
<evidence type="ECO:0000313" key="6">
    <source>
        <dbReference type="Proteomes" id="UP000006346"/>
    </source>
</evidence>
<gene>
    <name evidence="5" type="ordered locus">Desor_4555</name>
</gene>
<sequence>MPYTRSKSITLLCLIILIGFFLVACVHEPIGQAEKEEEATEIEFWYGLSGHIGEVMKEFINEYNNLQKEVTVVGVAQGNYEKTAQALRAAIVRRKPPAVVLLEDQRMQFFANVGALSPLDSLIEHEPNFHKEDFVDSFIQQGEFNGHIYALPAYGTTQVLYYRKDIFKLAGIKPESLNTWEELAKAANKLTIKNNQEVLVYGWEPIQGPEDLIDAAISRGGTFLSPDGKTVLIDEPAWIDSWEYFRKAINEDKIMKVNYGGEGWEYWYATIHDVLQGRAAGYTGSSGDQGELDFSIIGAHVQPGWEGYDGFPRAVAHARALCIPQSVSQDQKEAAFAWIKYLTSSEVTARWSIKTGYLPVRKSAMQTESFQRFANHSPQIMVPYEQTKIATKVFYDPTGGKIYEALKVAAEKVEIQNVSAETALKEAKETSQLELEKVLAGGDYH</sequence>
<keyword evidence="5" id="KW-0762">Sugar transport</keyword>
<evidence type="ECO:0000256" key="3">
    <source>
        <dbReference type="ARBA" id="ARBA00022448"/>
    </source>
</evidence>
<organism evidence="5 6">
    <name type="scientific">Desulfosporosinus orientis (strain ATCC 19365 / DSM 765 / NCIMB 8382 / VKM B-1628 / Singapore I)</name>
    <name type="common">Desulfotomaculum orientis</name>
    <dbReference type="NCBI Taxonomy" id="768706"/>
    <lineage>
        <taxon>Bacteria</taxon>
        <taxon>Bacillati</taxon>
        <taxon>Bacillota</taxon>
        <taxon>Clostridia</taxon>
        <taxon>Eubacteriales</taxon>
        <taxon>Desulfitobacteriaceae</taxon>
        <taxon>Desulfosporosinus</taxon>
    </lineage>
</organism>
<dbReference type="GO" id="GO:0030313">
    <property type="term" value="C:cell envelope"/>
    <property type="evidence" value="ECO:0007669"/>
    <property type="project" value="UniProtKB-SubCell"/>
</dbReference>
<name>G7WBY6_DESOD</name>
<accession>G7WBY6</accession>
<dbReference type="PATRIC" id="fig|768706.3.peg.4628"/>
<protein>
    <submittedName>
        <fullName evidence="5">ABC-type sugar transport system, periplasmic component</fullName>
    </submittedName>
</protein>
<evidence type="ECO:0000256" key="1">
    <source>
        <dbReference type="ARBA" id="ARBA00004196"/>
    </source>
</evidence>
<dbReference type="InterPro" id="IPR050490">
    <property type="entry name" value="Bact_solute-bd_prot1"/>
</dbReference>
<dbReference type="CDD" id="cd14748">
    <property type="entry name" value="PBP2_UgpB"/>
    <property type="match status" value="1"/>
</dbReference>
<keyword evidence="4" id="KW-0732">Signal</keyword>
<dbReference type="Gene3D" id="3.40.190.10">
    <property type="entry name" value="Periplasmic binding protein-like II"/>
    <property type="match status" value="1"/>
</dbReference>
<keyword evidence="3" id="KW-0813">Transport</keyword>
<evidence type="ECO:0000256" key="4">
    <source>
        <dbReference type="ARBA" id="ARBA00022729"/>
    </source>
</evidence>
<dbReference type="KEGG" id="dor:Desor_4555"/>
<keyword evidence="6" id="KW-1185">Reference proteome</keyword>
<dbReference type="Pfam" id="PF13416">
    <property type="entry name" value="SBP_bac_8"/>
    <property type="match status" value="1"/>
</dbReference>
<dbReference type="EMBL" id="CP003108">
    <property type="protein sequence ID" value="AET69960.1"/>
    <property type="molecule type" value="Genomic_DNA"/>
</dbReference>
<dbReference type="Proteomes" id="UP000006346">
    <property type="component" value="Chromosome"/>
</dbReference>
<reference evidence="5 6" key="2">
    <citation type="journal article" date="2012" name="J. Bacteriol.">
        <title>Complete genome sequences of Desulfosporosinus orientis DSM765T, Desulfosporosinus youngiae DSM17734T, Desulfosporosinus meridiei DSM13257T, and Desulfosporosinus acidiphilus DSM22704T.</title>
        <authorList>
            <person name="Pester M."/>
            <person name="Brambilla E."/>
            <person name="Alazard D."/>
            <person name="Rattei T."/>
            <person name="Weinmaier T."/>
            <person name="Han J."/>
            <person name="Lucas S."/>
            <person name="Lapidus A."/>
            <person name="Cheng J.F."/>
            <person name="Goodwin L."/>
            <person name="Pitluck S."/>
            <person name="Peters L."/>
            <person name="Ovchinnikova G."/>
            <person name="Teshima H."/>
            <person name="Detter J.C."/>
            <person name="Han C.S."/>
            <person name="Tapia R."/>
            <person name="Land M.L."/>
            <person name="Hauser L."/>
            <person name="Kyrpides N.C."/>
            <person name="Ivanova N.N."/>
            <person name="Pagani I."/>
            <person name="Huntmann M."/>
            <person name="Wei C.L."/>
            <person name="Davenport K.W."/>
            <person name="Daligault H."/>
            <person name="Chain P.S."/>
            <person name="Chen A."/>
            <person name="Mavromatis K."/>
            <person name="Markowitz V."/>
            <person name="Szeto E."/>
            <person name="Mikhailova N."/>
            <person name="Pati A."/>
            <person name="Wagner M."/>
            <person name="Woyke T."/>
            <person name="Ollivier B."/>
            <person name="Klenk H.P."/>
            <person name="Spring S."/>
            <person name="Loy A."/>
        </authorList>
    </citation>
    <scope>NUCLEOTIDE SEQUENCE [LARGE SCALE GENOMIC DNA]</scope>
    <source>
        <strain evidence="6">ATCC 19365 / DSM 765 / NCIMB 8382 / VKM B-1628</strain>
    </source>
</reference>
<dbReference type="OrthoDB" id="383712at2"/>
<dbReference type="eggNOG" id="COG1653">
    <property type="taxonomic scope" value="Bacteria"/>
</dbReference>